<feature type="compositionally biased region" description="Basic residues" evidence="1">
    <location>
        <begin position="43"/>
        <end position="55"/>
    </location>
</feature>
<evidence type="ECO:0000256" key="1">
    <source>
        <dbReference type="SAM" id="MobiDB-lite"/>
    </source>
</evidence>
<organism evidence="2">
    <name type="scientific">Metapenaeus joyneri majanivirus</name>
    <dbReference type="NCBI Taxonomy" id="2984280"/>
    <lineage>
        <taxon>Viruses</taxon>
        <taxon>Viruses incertae sedis</taxon>
        <taxon>Naldaviricetes</taxon>
        <taxon>Nimaviridae</taxon>
    </lineage>
</organism>
<feature type="compositionally biased region" description="Basic and acidic residues" evidence="1">
    <location>
        <begin position="120"/>
        <end position="129"/>
    </location>
</feature>
<proteinExistence type="predicted"/>
<protein>
    <submittedName>
        <fullName evidence="2">Wsv161-like protein</fullName>
    </submittedName>
</protein>
<feature type="region of interest" description="Disordered" evidence="1">
    <location>
        <begin position="34"/>
        <end position="129"/>
    </location>
</feature>
<feature type="compositionally biased region" description="Polar residues" evidence="1">
    <location>
        <begin position="105"/>
        <end position="116"/>
    </location>
</feature>
<feature type="compositionally biased region" description="Low complexity" evidence="1">
    <location>
        <begin position="56"/>
        <end position="94"/>
    </location>
</feature>
<name>A0A9C7BWF8_9VIRU</name>
<sequence length="423" mass="49962">MTKNTPPLIIIKARKENKLEQIKHDADLKLMGMVPEKKGPPLIKKKIYIKKKGNSTKKNNSNNNRNNNNNNSNNNNSNIINNNNDNNNNNNNKNNTRKTKIKSLKQISLQPKYSSANTNNKDENNNKNKLDSILPLPPLQIPRLTKLYIGKKLRRILLEEIYLPIRERTLEKKCGRIERWTKRNKIYNRAFNIIIKYTNTNAIALNNNFTINDINNTKIDENIKLINNKLRQIQINYIKNTLIERSNYEEFCTVLFNLFKLPYLLNKNFHDNLVLIDVNNLYIKELSFKEYKEKLFFPIWKNMSLSISNIIGASDDEFNKCLDIIEGRIQTFANTTNELKKEVAGIQKFQNLEQNNKYKIEQHEQKNKLNKEMEKIFAMQAQLLSQQQKHLSQLQQKQLLDDQQRQILNQQQKITLHQQQEYI</sequence>
<accession>A0A9C7BWF8</accession>
<reference evidence="2" key="1">
    <citation type="submission" date="2022-10" db="EMBL/GenBank/DDBJ databases">
        <title>Genome sequences of endogenous nimaviruses in decapod crustaceans.</title>
        <authorList>
            <person name="Kawato S."/>
            <person name="Nozaki R."/>
            <person name="Kondo H."/>
            <person name="Hirono I."/>
        </authorList>
    </citation>
    <scope>NUCLEOTIDE SEQUENCE</scope>
    <source>
        <strain evidence="2">Tokushima2020</strain>
    </source>
</reference>
<dbReference type="EMBL" id="LC738878">
    <property type="protein sequence ID" value="BDT62826.1"/>
    <property type="molecule type" value="Genomic_DNA"/>
</dbReference>
<evidence type="ECO:0000313" key="2">
    <source>
        <dbReference type="EMBL" id="BDT62826.1"/>
    </source>
</evidence>